<evidence type="ECO:0000313" key="2">
    <source>
        <dbReference type="Proteomes" id="UP000028012"/>
    </source>
</evidence>
<accession>A0A098PUL9</accession>
<comment type="caution">
    <text evidence="1">The sequence shown here is derived from an EMBL/GenBank/DDBJ whole genome shotgun (WGS) entry which is preliminary data.</text>
</comment>
<dbReference type="AlphaFoldDB" id="A0A098PUL9"/>
<sequence>MGAKYFGSVRFDIDDPNAGGWASVEGGEAFRIANASSLDSSTVWWTNLSFDSMWKANIHRLPNVKRTTYMHSWRRGDGQDAFCESWGLVRRRYTEKTIAEALSAIFAQVMRVAARRYNVDLSQREVFPYDTLADEIRSRLLPVADPSLGPEADGAIGESHLYYNTCMTPHHRTEDYVDVCFSKPAVAYAREMTQTIIPSDQVEYLDKQSLPPFGKRLDWVLNDPRPVLARVSVADVHPDFANLISYGNGGRAGTNRNWLTQPEILLLSNFARVEIESAYVFSEYRQMPSQCLLPDDITDLQAMTPNTQILATNHWIGLCRENPYRLEPGKSSERRTSPRAAWLTSVDRFQMFTNALSLHQAGFTVCYYGAGVVVARVPKYNYRDAYEVAVSAGMLAPTTMSEDIDVQEDLQDVG</sequence>
<dbReference type="EMBL" id="JPHD02000143">
    <property type="protein sequence ID" value="KGE50401.1"/>
    <property type="molecule type" value="Genomic_DNA"/>
</dbReference>
<proteinExistence type="predicted"/>
<reference evidence="1 2" key="1">
    <citation type="submission" date="2014-09" db="EMBL/GenBank/DDBJ databases">
        <title>A draft genome sequence for Xanthomonas axonopodis pv. vasculorum NCPPB 900.</title>
        <authorList>
            <person name="Harrison J."/>
            <person name="Studholme D.J."/>
        </authorList>
    </citation>
    <scope>NUCLEOTIDE SEQUENCE [LARGE SCALE GENOMIC DNA]</scope>
    <source>
        <strain evidence="1 2">NCPPB 900</strain>
    </source>
</reference>
<gene>
    <name evidence="1" type="ORF">GW15_0221860</name>
</gene>
<dbReference type="HOGENOM" id="CLU_670594_0_0_6"/>
<dbReference type="RefSeq" id="WP_042825231.1">
    <property type="nucleotide sequence ID" value="NZ_KN173626.1"/>
</dbReference>
<name>A0A098PUL9_9XANT</name>
<protein>
    <submittedName>
        <fullName evidence="1">Uncharacterized protein</fullName>
    </submittedName>
</protein>
<dbReference type="Proteomes" id="UP000028012">
    <property type="component" value="Unassembled WGS sequence"/>
</dbReference>
<dbReference type="STRING" id="325777.GW15_0221860"/>
<dbReference type="eggNOG" id="ENOG5032ZDX">
    <property type="taxonomic scope" value="Bacteria"/>
</dbReference>
<organism evidence="1 2">
    <name type="scientific">Xanthomonas axonopodis pv. vasculorum</name>
    <dbReference type="NCBI Taxonomy" id="325777"/>
    <lineage>
        <taxon>Bacteria</taxon>
        <taxon>Pseudomonadati</taxon>
        <taxon>Pseudomonadota</taxon>
        <taxon>Gammaproteobacteria</taxon>
        <taxon>Lysobacterales</taxon>
        <taxon>Lysobacteraceae</taxon>
        <taxon>Xanthomonas</taxon>
    </lineage>
</organism>
<evidence type="ECO:0000313" key="1">
    <source>
        <dbReference type="EMBL" id="KGE50401.1"/>
    </source>
</evidence>